<dbReference type="GO" id="GO:0004252">
    <property type="term" value="F:serine-type endopeptidase activity"/>
    <property type="evidence" value="ECO:0007669"/>
    <property type="project" value="InterPro"/>
</dbReference>
<evidence type="ECO:0000256" key="2">
    <source>
        <dbReference type="ARBA" id="ARBA00011073"/>
    </source>
</evidence>
<dbReference type="EMBL" id="KN665389">
    <property type="protein sequence ID" value="KHN09069.1"/>
    <property type="molecule type" value="Genomic_DNA"/>
</dbReference>
<feature type="chain" id="PRO_5002092054" evidence="4">
    <location>
        <begin position="24"/>
        <end position="181"/>
    </location>
</feature>
<dbReference type="GO" id="GO:0006508">
    <property type="term" value="P:proteolysis"/>
    <property type="evidence" value="ECO:0007669"/>
    <property type="project" value="InterPro"/>
</dbReference>
<protein>
    <submittedName>
        <fullName evidence="6">Cucumisin</fullName>
    </submittedName>
</protein>
<evidence type="ECO:0000256" key="3">
    <source>
        <dbReference type="ARBA" id="ARBA00022729"/>
    </source>
</evidence>
<dbReference type="SUPFAM" id="SSF52743">
    <property type="entry name" value="Subtilisin-like"/>
    <property type="match status" value="1"/>
</dbReference>
<evidence type="ECO:0000313" key="6">
    <source>
        <dbReference type="EMBL" id="KHN09069.1"/>
    </source>
</evidence>
<dbReference type="Proteomes" id="UP000053555">
    <property type="component" value="Unassembled WGS sequence"/>
</dbReference>
<evidence type="ECO:0000256" key="1">
    <source>
        <dbReference type="ARBA" id="ARBA00004613"/>
    </source>
</evidence>
<comment type="similarity">
    <text evidence="2">Belongs to the peptidase S8 family.</text>
</comment>
<reference evidence="6" key="1">
    <citation type="submission" date="2014-07" db="EMBL/GenBank/DDBJ databases">
        <title>Identification of a novel salt tolerance gene in wild soybean by whole-genome sequencing.</title>
        <authorList>
            <person name="Lam H.-M."/>
            <person name="Qi X."/>
            <person name="Li M.-W."/>
            <person name="Liu X."/>
            <person name="Xie M."/>
            <person name="Ni M."/>
            <person name="Xu X."/>
        </authorList>
    </citation>
    <scope>NUCLEOTIDE SEQUENCE [LARGE SCALE GENOMIC DNA]</scope>
    <source>
        <tissue evidence="6">Root</tissue>
    </source>
</reference>
<feature type="domain" description="Inhibitor I9" evidence="5">
    <location>
        <begin position="40"/>
        <end position="117"/>
    </location>
</feature>
<dbReference type="PANTHER" id="PTHR10795">
    <property type="entry name" value="PROPROTEIN CONVERTASE SUBTILISIN/KEXIN"/>
    <property type="match status" value="1"/>
</dbReference>
<evidence type="ECO:0000256" key="4">
    <source>
        <dbReference type="SAM" id="SignalP"/>
    </source>
</evidence>
<dbReference type="InterPro" id="IPR036852">
    <property type="entry name" value="Peptidase_S8/S53_dom_sf"/>
</dbReference>
<sequence>MKGNNILLLHLFYTLLLFLGVSSSSSAGNESNGVTNRKEVYIVYMGASRADSTNASRRNDHAQVLNLVLSRDENAIVRNYKHGFSWFAARLSKEEAASIAQKAGVVSVFPDPILQLHATRFWEFLKYQTHVKIDTKPNAVFNSSSSSDIILGVLDTGYGQRRRVLATRVWVPFHLVGKAPA</sequence>
<dbReference type="InterPro" id="IPR045051">
    <property type="entry name" value="SBT"/>
</dbReference>
<proteinExistence type="inferred from homology"/>
<gene>
    <name evidence="6" type="ORF">glysoja_034254</name>
</gene>
<accession>A0A0B2PMX4</accession>
<name>A0A0B2PMX4_GLYSO</name>
<dbReference type="GO" id="GO:0005576">
    <property type="term" value="C:extracellular region"/>
    <property type="evidence" value="ECO:0007669"/>
    <property type="project" value="UniProtKB-SubCell"/>
</dbReference>
<feature type="signal peptide" evidence="4">
    <location>
        <begin position="1"/>
        <end position="23"/>
    </location>
</feature>
<organism evidence="6">
    <name type="scientific">Glycine soja</name>
    <name type="common">Wild soybean</name>
    <dbReference type="NCBI Taxonomy" id="3848"/>
    <lineage>
        <taxon>Eukaryota</taxon>
        <taxon>Viridiplantae</taxon>
        <taxon>Streptophyta</taxon>
        <taxon>Embryophyta</taxon>
        <taxon>Tracheophyta</taxon>
        <taxon>Spermatophyta</taxon>
        <taxon>Magnoliopsida</taxon>
        <taxon>eudicotyledons</taxon>
        <taxon>Gunneridae</taxon>
        <taxon>Pentapetalae</taxon>
        <taxon>rosids</taxon>
        <taxon>fabids</taxon>
        <taxon>Fabales</taxon>
        <taxon>Fabaceae</taxon>
        <taxon>Papilionoideae</taxon>
        <taxon>50 kb inversion clade</taxon>
        <taxon>NPAAA clade</taxon>
        <taxon>indigoferoid/millettioid clade</taxon>
        <taxon>Phaseoleae</taxon>
        <taxon>Glycine</taxon>
        <taxon>Glycine subgen. Soja</taxon>
    </lineage>
</organism>
<dbReference type="InterPro" id="IPR037045">
    <property type="entry name" value="S8pro/Inhibitor_I9_sf"/>
</dbReference>
<evidence type="ECO:0000259" key="5">
    <source>
        <dbReference type="Pfam" id="PF05922"/>
    </source>
</evidence>
<comment type="subcellular location">
    <subcellularLocation>
        <location evidence="1">Secreted</location>
    </subcellularLocation>
</comment>
<dbReference type="InterPro" id="IPR010259">
    <property type="entry name" value="S8pro/Inhibitor_I9"/>
</dbReference>
<dbReference type="Pfam" id="PF05922">
    <property type="entry name" value="Inhibitor_I9"/>
    <property type="match status" value="1"/>
</dbReference>
<dbReference type="AlphaFoldDB" id="A0A0B2PMX4"/>
<dbReference type="Gene3D" id="3.30.70.80">
    <property type="entry name" value="Peptidase S8 propeptide/proteinase inhibitor I9"/>
    <property type="match status" value="1"/>
</dbReference>
<keyword evidence="3 4" id="KW-0732">Signal</keyword>